<dbReference type="InterPro" id="IPR014258">
    <property type="entry name" value="CAP_domain_YkwD-like"/>
</dbReference>
<feature type="region of interest" description="Disordered" evidence="1">
    <location>
        <begin position="33"/>
        <end position="125"/>
    </location>
</feature>
<name>A0A916S926_9BACI</name>
<evidence type="ECO:0000256" key="1">
    <source>
        <dbReference type="SAM" id="MobiDB-lite"/>
    </source>
</evidence>
<dbReference type="Pfam" id="PF00188">
    <property type="entry name" value="CAP"/>
    <property type="match status" value="1"/>
</dbReference>
<dbReference type="Proteomes" id="UP000613512">
    <property type="component" value="Unassembled WGS sequence"/>
</dbReference>
<dbReference type="Gene3D" id="3.40.33.10">
    <property type="entry name" value="CAP"/>
    <property type="match status" value="1"/>
</dbReference>
<keyword evidence="5" id="KW-1185">Reference proteome</keyword>
<proteinExistence type="predicted"/>
<comment type="caution">
    <text evidence="4">The sequence shown here is derived from an EMBL/GenBank/DDBJ whole genome shotgun (WGS) entry which is preliminary data.</text>
</comment>
<dbReference type="InterPro" id="IPR014044">
    <property type="entry name" value="CAP_dom"/>
</dbReference>
<dbReference type="PANTHER" id="PTHR31157:SF1">
    <property type="entry name" value="SCP DOMAIN-CONTAINING PROTEIN"/>
    <property type="match status" value="1"/>
</dbReference>
<sequence>MLGKLMKFMVGILFVATILTACGNDNDNAGDTGNTNTGTGNTNDNISSISTDTSSKDYPHTQPIKKQEAKYDFKPVPEGKENLPNGDRVPNTNNIANEPLRAPQNNQQPQTQQQQPTQQAENHGLSEFESEVVTLTNRERTQAGLAPLEVDTALSNVAREKSNDMHRNNYFSHTSPTYGSPFDMMRDFGITYQSAGENIAAGQQTPAEVVQAWMNSQGHRENILNGNFTHIGVGYNPEGRQWTQMFIRK</sequence>
<feature type="chain" id="PRO_5039698561" description="SCP domain-containing protein" evidence="2">
    <location>
        <begin position="24"/>
        <end position="249"/>
    </location>
</feature>
<feature type="signal peptide" evidence="2">
    <location>
        <begin position="1"/>
        <end position="23"/>
    </location>
</feature>
<reference evidence="4" key="1">
    <citation type="journal article" date="2014" name="Int. J. Syst. Evol. Microbiol.">
        <title>Complete genome sequence of Corynebacterium casei LMG S-19264T (=DSM 44701T), isolated from a smear-ripened cheese.</title>
        <authorList>
            <consortium name="US DOE Joint Genome Institute (JGI-PGF)"/>
            <person name="Walter F."/>
            <person name="Albersmeier A."/>
            <person name="Kalinowski J."/>
            <person name="Ruckert C."/>
        </authorList>
    </citation>
    <scope>NUCLEOTIDE SEQUENCE</scope>
    <source>
        <strain evidence="4">CGMCC 1.12408</strain>
    </source>
</reference>
<dbReference type="EMBL" id="BMEY01000025">
    <property type="protein sequence ID" value="GGA89674.1"/>
    <property type="molecule type" value="Genomic_DNA"/>
</dbReference>
<dbReference type="InterPro" id="IPR035940">
    <property type="entry name" value="CAP_sf"/>
</dbReference>
<dbReference type="PROSITE" id="PS51257">
    <property type="entry name" value="PROKAR_LIPOPROTEIN"/>
    <property type="match status" value="1"/>
</dbReference>
<dbReference type="SUPFAM" id="SSF55797">
    <property type="entry name" value="PR-1-like"/>
    <property type="match status" value="1"/>
</dbReference>
<dbReference type="CDD" id="cd05379">
    <property type="entry name" value="CAP_bacterial"/>
    <property type="match status" value="1"/>
</dbReference>
<dbReference type="PANTHER" id="PTHR31157">
    <property type="entry name" value="SCP DOMAIN-CONTAINING PROTEIN"/>
    <property type="match status" value="1"/>
</dbReference>
<organism evidence="4 5">
    <name type="scientific">Ornithinibacillus halotolerans</name>
    <dbReference type="NCBI Taxonomy" id="1274357"/>
    <lineage>
        <taxon>Bacteria</taxon>
        <taxon>Bacillati</taxon>
        <taxon>Bacillota</taxon>
        <taxon>Bacilli</taxon>
        <taxon>Bacillales</taxon>
        <taxon>Bacillaceae</taxon>
        <taxon>Ornithinibacillus</taxon>
    </lineage>
</organism>
<feature type="domain" description="SCP" evidence="3">
    <location>
        <begin position="134"/>
        <end position="245"/>
    </location>
</feature>
<feature type="compositionally biased region" description="Low complexity" evidence="1">
    <location>
        <begin position="103"/>
        <end position="119"/>
    </location>
</feature>
<evidence type="ECO:0000259" key="3">
    <source>
        <dbReference type="Pfam" id="PF00188"/>
    </source>
</evidence>
<dbReference type="RefSeq" id="WP_188386007.1">
    <property type="nucleotide sequence ID" value="NZ_BMEY01000025.1"/>
</dbReference>
<feature type="compositionally biased region" description="Low complexity" evidence="1">
    <location>
        <begin position="33"/>
        <end position="53"/>
    </location>
</feature>
<evidence type="ECO:0000313" key="5">
    <source>
        <dbReference type="Proteomes" id="UP000613512"/>
    </source>
</evidence>
<dbReference type="AlphaFoldDB" id="A0A916S926"/>
<evidence type="ECO:0000256" key="2">
    <source>
        <dbReference type="SAM" id="SignalP"/>
    </source>
</evidence>
<dbReference type="NCBIfam" id="TIGR02909">
    <property type="entry name" value="spore_YkwD"/>
    <property type="match status" value="1"/>
</dbReference>
<protein>
    <recommendedName>
        <fullName evidence="3">SCP domain-containing protein</fullName>
    </recommendedName>
</protein>
<reference evidence="4" key="2">
    <citation type="submission" date="2020-09" db="EMBL/GenBank/DDBJ databases">
        <authorList>
            <person name="Sun Q."/>
            <person name="Zhou Y."/>
        </authorList>
    </citation>
    <scope>NUCLEOTIDE SEQUENCE</scope>
    <source>
        <strain evidence="4">CGMCC 1.12408</strain>
    </source>
</reference>
<accession>A0A916S926</accession>
<evidence type="ECO:0000313" key="4">
    <source>
        <dbReference type="EMBL" id="GGA89674.1"/>
    </source>
</evidence>
<keyword evidence="2" id="KW-0732">Signal</keyword>
<feature type="compositionally biased region" description="Basic and acidic residues" evidence="1">
    <location>
        <begin position="54"/>
        <end position="81"/>
    </location>
</feature>
<gene>
    <name evidence="4" type="ORF">GCM10008025_35350</name>
</gene>